<evidence type="ECO:0000313" key="2">
    <source>
        <dbReference type="Proteomes" id="UP000310016"/>
    </source>
</evidence>
<comment type="caution">
    <text evidence="1">The sequence shown here is derived from an EMBL/GenBank/DDBJ whole genome shotgun (WGS) entry which is preliminary data.</text>
</comment>
<dbReference type="OrthoDB" id="9810372at2"/>
<dbReference type="Pfam" id="PF00480">
    <property type="entry name" value="ROK"/>
    <property type="match status" value="1"/>
</dbReference>
<name>A0A4U0Q4V0_9NEIS</name>
<dbReference type="InterPro" id="IPR000600">
    <property type="entry name" value="ROK"/>
</dbReference>
<dbReference type="AlphaFoldDB" id="A0A4U0Q4V0"/>
<protein>
    <submittedName>
        <fullName evidence="1">ROK family protein</fullName>
    </submittedName>
</protein>
<dbReference type="PANTHER" id="PTHR18964:SF165">
    <property type="entry name" value="BETA-GLUCOSIDE KINASE"/>
    <property type="match status" value="1"/>
</dbReference>
<dbReference type="InterPro" id="IPR043129">
    <property type="entry name" value="ATPase_NBD"/>
</dbReference>
<gene>
    <name evidence="1" type="ORF">FAZ21_05165</name>
</gene>
<reference evidence="1 2" key="1">
    <citation type="submission" date="2019-04" db="EMBL/GenBank/DDBJ databases">
        <title>Chitiniphilus eburnea sp. nov., a novel chitinolytic bacterium isolated from aquaculture sludge.</title>
        <authorList>
            <person name="Sheng M."/>
        </authorList>
    </citation>
    <scope>NUCLEOTIDE SEQUENCE [LARGE SCALE GENOMIC DNA]</scope>
    <source>
        <strain evidence="1 2">HX-2-15</strain>
    </source>
</reference>
<dbReference type="SUPFAM" id="SSF53067">
    <property type="entry name" value="Actin-like ATPase domain"/>
    <property type="match status" value="1"/>
</dbReference>
<accession>A0A4U0Q4V0</accession>
<dbReference type="PANTHER" id="PTHR18964">
    <property type="entry name" value="ROK (REPRESSOR, ORF, KINASE) FAMILY"/>
    <property type="match status" value="1"/>
</dbReference>
<proteinExistence type="predicted"/>
<evidence type="ECO:0000313" key="1">
    <source>
        <dbReference type="EMBL" id="TJZ76167.1"/>
    </source>
</evidence>
<dbReference type="Gene3D" id="3.30.420.40">
    <property type="match status" value="2"/>
</dbReference>
<dbReference type="CDD" id="cd24068">
    <property type="entry name" value="ASKHA_NBD_ROK_FnNanK-like"/>
    <property type="match status" value="1"/>
</dbReference>
<dbReference type="EMBL" id="SUMF01000003">
    <property type="protein sequence ID" value="TJZ76167.1"/>
    <property type="molecule type" value="Genomic_DNA"/>
</dbReference>
<organism evidence="1 2">
    <name type="scientific">Chitiniphilus eburneus</name>
    <dbReference type="NCBI Taxonomy" id="2571148"/>
    <lineage>
        <taxon>Bacteria</taxon>
        <taxon>Pseudomonadati</taxon>
        <taxon>Pseudomonadota</taxon>
        <taxon>Betaproteobacteria</taxon>
        <taxon>Neisseriales</taxon>
        <taxon>Chitinibacteraceae</taxon>
        <taxon>Chitiniphilus</taxon>
    </lineage>
</organism>
<dbReference type="Proteomes" id="UP000310016">
    <property type="component" value="Unassembled WGS sequence"/>
</dbReference>
<sequence length="336" mass="35694">MRPDLAPSFAAVGASRFYRQWPLPGGQYLSAIHRQDTDQLGNPFVNLLAFDIGGTHIKYGFVNDAGKVGETWVADTEGKRGADFVLARLVELAGPLVEQYRPDGIAVSTLGLIDPLTGFVTAAAEAIPGYVGTSPLQVLDDAFSLPVTVENDVNCVALAEGWRGSAQGVGNYIALTVGTGIGGGIVIDHRLYRGHRAAAGEWGYMRIADKLWEDHASMRGLICAAKAATGQTLDGHAIFAGYDGGDPVLTAVVQEWLTLLATGIANLIYAINPQRVVIGGGITSRGARFHEEIDSRITECLLPDFRGMSEIALASAGNHAGMIGAARNWFTAKRLF</sequence>
<keyword evidence="2" id="KW-1185">Reference proteome</keyword>